<dbReference type="Gene3D" id="3.40.50.720">
    <property type="entry name" value="NAD(P)-binding Rossmann-like Domain"/>
    <property type="match status" value="1"/>
</dbReference>
<dbReference type="GO" id="GO:0006740">
    <property type="term" value="P:NADPH regeneration"/>
    <property type="evidence" value="ECO:0007669"/>
    <property type="project" value="TreeGrafter"/>
</dbReference>
<proteinExistence type="inferred from homology"/>
<sequence length="366" mass="39732">MPSEQGRELPTLALIGAGLFVRSQYIPRLRELAHLISLTCVWSRTEEAAKSILPLIKDFAPNAVAKWGSEGLKEIFQDTSIHGVAVVVAAQAQVEITLQALGAGKHVLQEKPASSNVSEALKALSVYASIKGSNAIGPMWAVAENYRFEPGLIEAARLVKEEIGEMMNVQVIAEAPMNSANPYFSTAWRQAFYGGFTMDMGVHYIAALRMVAGCDINKLAALSRHIDKTLPPPDNISVLFELKNGCNGVLIISMSASSRKMIWRVVGSEGTVQVERGIQDGYHGYLVTFYPSGKSERSSFYPFSGVQEELTVFAKDIANISFKGMQASEADVRSSPEEGARDVAVIEAILKSSFDNGAWVQVDCIP</sequence>
<dbReference type="Gene3D" id="3.30.360.10">
    <property type="entry name" value="Dihydrodipicolinate Reductase, domain 2"/>
    <property type="match status" value="1"/>
</dbReference>
<reference evidence="4" key="1">
    <citation type="submission" date="2021-08" db="EMBL/GenBank/DDBJ databases">
        <title>WGS assembly of Ceratopteris richardii.</title>
        <authorList>
            <person name="Marchant D.B."/>
            <person name="Chen G."/>
            <person name="Jenkins J."/>
            <person name="Shu S."/>
            <person name="Leebens-Mack J."/>
            <person name="Grimwood J."/>
            <person name="Schmutz J."/>
            <person name="Soltis P."/>
            <person name="Soltis D."/>
            <person name="Chen Z.-H."/>
        </authorList>
    </citation>
    <scope>NUCLEOTIDE SEQUENCE</scope>
    <source>
        <strain evidence="4">Whitten #5841</strain>
        <tissue evidence="4">Leaf</tissue>
    </source>
</reference>
<dbReference type="GO" id="GO:0005737">
    <property type="term" value="C:cytoplasm"/>
    <property type="evidence" value="ECO:0007669"/>
    <property type="project" value="TreeGrafter"/>
</dbReference>
<dbReference type="Pfam" id="PF22725">
    <property type="entry name" value="GFO_IDH_MocA_C3"/>
    <property type="match status" value="1"/>
</dbReference>
<accession>A0A8T2SIG0</accession>
<comment type="caution">
    <text evidence="4">The sequence shown here is derived from an EMBL/GenBank/DDBJ whole genome shotgun (WGS) entry which is preliminary data.</text>
</comment>
<protein>
    <recommendedName>
        <fullName evidence="6">Oxidoreductase</fullName>
    </recommendedName>
</protein>
<dbReference type="InterPro" id="IPR036291">
    <property type="entry name" value="NAD(P)-bd_dom_sf"/>
</dbReference>
<dbReference type="EMBL" id="CM035425">
    <property type="protein sequence ID" value="KAH7331663.1"/>
    <property type="molecule type" value="Genomic_DNA"/>
</dbReference>
<name>A0A8T2SIG0_CERRI</name>
<dbReference type="OMA" id="IWVGMDE"/>
<feature type="domain" description="Gfo/Idh/MocA-like oxidoreductase N-terminal" evidence="2">
    <location>
        <begin position="13"/>
        <end position="124"/>
    </location>
</feature>
<keyword evidence="5" id="KW-1185">Reference proteome</keyword>
<dbReference type="SUPFAM" id="SSF51735">
    <property type="entry name" value="NAD(P)-binding Rossmann-fold domains"/>
    <property type="match status" value="1"/>
</dbReference>
<evidence type="ECO:0000313" key="5">
    <source>
        <dbReference type="Proteomes" id="UP000825935"/>
    </source>
</evidence>
<evidence type="ECO:0000313" key="4">
    <source>
        <dbReference type="EMBL" id="KAH7331663.1"/>
    </source>
</evidence>
<dbReference type="OrthoDB" id="64915at2759"/>
<dbReference type="SUPFAM" id="SSF55347">
    <property type="entry name" value="Glyceraldehyde-3-phosphate dehydrogenase-like, C-terminal domain"/>
    <property type="match status" value="1"/>
</dbReference>
<dbReference type="PANTHER" id="PTHR42840:SF5">
    <property type="entry name" value="NAD(P)-BINDING ROSSMANN-FOLD SUPERFAMILY PROTEIN"/>
    <property type="match status" value="1"/>
</dbReference>
<dbReference type="Proteomes" id="UP000825935">
    <property type="component" value="Chromosome 20"/>
</dbReference>
<dbReference type="GO" id="GO:0000166">
    <property type="term" value="F:nucleotide binding"/>
    <property type="evidence" value="ECO:0007669"/>
    <property type="project" value="InterPro"/>
</dbReference>
<dbReference type="InterPro" id="IPR055170">
    <property type="entry name" value="GFO_IDH_MocA-like_dom"/>
</dbReference>
<feature type="domain" description="GFO/IDH/MocA-like oxidoreductase" evidence="3">
    <location>
        <begin position="160"/>
        <end position="272"/>
    </location>
</feature>
<dbReference type="EMBL" id="CM035425">
    <property type="protein sequence ID" value="KAH7331660.1"/>
    <property type="molecule type" value="Genomic_DNA"/>
</dbReference>
<evidence type="ECO:0000259" key="3">
    <source>
        <dbReference type="Pfam" id="PF22725"/>
    </source>
</evidence>
<evidence type="ECO:0000256" key="1">
    <source>
        <dbReference type="ARBA" id="ARBA00010928"/>
    </source>
</evidence>
<evidence type="ECO:0008006" key="6">
    <source>
        <dbReference type="Google" id="ProtNLM"/>
    </source>
</evidence>
<dbReference type="AlphaFoldDB" id="A0A8T2SIG0"/>
<comment type="similarity">
    <text evidence="1">Belongs to the Gfo/Idh/MocA family.</text>
</comment>
<gene>
    <name evidence="4" type="ORF">KP509_20G045800</name>
</gene>
<dbReference type="GO" id="GO:0016491">
    <property type="term" value="F:oxidoreductase activity"/>
    <property type="evidence" value="ECO:0007669"/>
    <property type="project" value="TreeGrafter"/>
</dbReference>
<evidence type="ECO:0000259" key="2">
    <source>
        <dbReference type="Pfam" id="PF01408"/>
    </source>
</evidence>
<dbReference type="InterPro" id="IPR000683">
    <property type="entry name" value="Gfo/Idh/MocA-like_OxRdtase_N"/>
</dbReference>
<dbReference type="Pfam" id="PF01408">
    <property type="entry name" value="GFO_IDH_MocA"/>
    <property type="match status" value="1"/>
</dbReference>
<organism evidence="4 5">
    <name type="scientific">Ceratopteris richardii</name>
    <name type="common">Triangle waterfern</name>
    <dbReference type="NCBI Taxonomy" id="49495"/>
    <lineage>
        <taxon>Eukaryota</taxon>
        <taxon>Viridiplantae</taxon>
        <taxon>Streptophyta</taxon>
        <taxon>Embryophyta</taxon>
        <taxon>Tracheophyta</taxon>
        <taxon>Polypodiopsida</taxon>
        <taxon>Polypodiidae</taxon>
        <taxon>Polypodiales</taxon>
        <taxon>Pteridineae</taxon>
        <taxon>Pteridaceae</taxon>
        <taxon>Parkerioideae</taxon>
        <taxon>Ceratopteris</taxon>
    </lineage>
</organism>
<dbReference type="PANTHER" id="PTHR42840">
    <property type="entry name" value="NAD(P)-BINDING ROSSMANN-FOLD SUPERFAMILY PROTEIN-RELATED"/>
    <property type="match status" value="1"/>
</dbReference>